<dbReference type="InterPro" id="IPR050109">
    <property type="entry name" value="HTH-type_TetR-like_transc_reg"/>
</dbReference>
<keyword evidence="1" id="KW-0805">Transcription regulation</keyword>
<dbReference type="PRINTS" id="PR00455">
    <property type="entry name" value="HTHTETR"/>
</dbReference>
<dbReference type="RefSeq" id="WP_270951874.1">
    <property type="nucleotide sequence ID" value="NZ_JAQGLA010000056.1"/>
</dbReference>
<evidence type="ECO:0000256" key="3">
    <source>
        <dbReference type="ARBA" id="ARBA00023163"/>
    </source>
</evidence>
<feature type="domain" description="HTH tetR-type" evidence="5">
    <location>
        <begin position="12"/>
        <end position="72"/>
    </location>
</feature>
<proteinExistence type="predicted"/>
<accession>A0ABT4V4Q3</accession>
<evidence type="ECO:0000256" key="4">
    <source>
        <dbReference type="PROSITE-ProRule" id="PRU00335"/>
    </source>
</evidence>
<dbReference type="Pfam" id="PF00440">
    <property type="entry name" value="TetR_N"/>
    <property type="match status" value="1"/>
</dbReference>
<protein>
    <submittedName>
        <fullName evidence="6">TetR/AcrR family transcriptional regulator</fullName>
    </submittedName>
</protein>
<evidence type="ECO:0000256" key="2">
    <source>
        <dbReference type="ARBA" id="ARBA00023125"/>
    </source>
</evidence>
<dbReference type="SUPFAM" id="SSF46689">
    <property type="entry name" value="Homeodomain-like"/>
    <property type="match status" value="1"/>
</dbReference>
<dbReference type="InterPro" id="IPR001647">
    <property type="entry name" value="HTH_TetR"/>
</dbReference>
<comment type="caution">
    <text evidence="6">The sequence shown here is derived from an EMBL/GenBank/DDBJ whole genome shotgun (WGS) entry which is preliminary data.</text>
</comment>
<evidence type="ECO:0000313" key="6">
    <source>
        <dbReference type="EMBL" id="MDA3628935.1"/>
    </source>
</evidence>
<dbReference type="PANTHER" id="PTHR30055:SF234">
    <property type="entry name" value="HTH-TYPE TRANSCRIPTIONAL REGULATOR BETI"/>
    <property type="match status" value="1"/>
</dbReference>
<keyword evidence="3" id="KW-0804">Transcription</keyword>
<evidence type="ECO:0000259" key="5">
    <source>
        <dbReference type="PROSITE" id="PS50977"/>
    </source>
</evidence>
<gene>
    <name evidence="6" type="ORF">OU415_26115</name>
</gene>
<dbReference type="Proteomes" id="UP001210380">
    <property type="component" value="Unassembled WGS sequence"/>
</dbReference>
<reference evidence="6 7" key="1">
    <citation type="submission" date="2022-11" db="EMBL/GenBank/DDBJ databases">
        <title>Draft genome sequence of Saccharopolyspora sp. WRP15-2 isolated from rhizosphere soils of wild rice in Thailand.</title>
        <authorList>
            <person name="Duangmal K."/>
            <person name="Kammanee S."/>
            <person name="Muangham S."/>
        </authorList>
    </citation>
    <scope>NUCLEOTIDE SEQUENCE [LARGE SCALE GENOMIC DNA]</scope>
    <source>
        <strain evidence="6 7">WRP15-2</strain>
    </source>
</reference>
<dbReference type="EMBL" id="JAQGLA010000056">
    <property type="protein sequence ID" value="MDA3628935.1"/>
    <property type="molecule type" value="Genomic_DNA"/>
</dbReference>
<organism evidence="6 7">
    <name type="scientific">Saccharopolyspora oryzae</name>
    <dbReference type="NCBI Taxonomy" id="2997343"/>
    <lineage>
        <taxon>Bacteria</taxon>
        <taxon>Bacillati</taxon>
        <taxon>Actinomycetota</taxon>
        <taxon>Actinomycetes</taxon>
        <taxon>Pseudonocardiales</taxon>
        <taxon>Pseudonocardiaceae</taxon>
        <taxon>Saccharopolyspora</taxon>
    </lineage>
</organism>
<name>A0ABT4V4Q3_9PSEU</name>
<feature type="DNA-binding region" description="H-T-H motif" evidence="4">
    <location>
        <begin position="35"/>
        <end position="54"/>
    </location>
</feature>
<dbReference type="Gene3D" id="1.10.357.10">
    <property type="entry name" value="Tetracycline Repressor, domain 2"/>
    <property type="match status" value="1"/>
</dbReference>
<evidence type="ECO:0000256" key="1">
    <source>
        <dbReference type="ARBA" id="ARBA00023015"/>
    </source>
</evidence>
<sequence>MSTTGLRDRRKRQTRQEISDIATRLFVARGFDDVTIAQVATAAGVAKMTVTNHFPRKEDLVLDIHEEFIARLGEVVAGRDAGESPLAALRRTYFEDLAQRDAMLGFSGQDFARLIAGSPTLLARLREIHEERETALAAVLAREFDEFTAAITAAHVIAVHRTLVGEVQRRTVAGQATDEIAEALEPLAAQAFDALERLVDAG</sequence>
<dbReference type="PROSITE" id="PS50977">
    <property type="entry name" value="HTH_TETR_2"/>
    <property type="match status" value="1"/>
</dbReference>
<dbReference type="InterPro" id="IPR009057">
    <property type="entry name" value="Homeodomain-like_sf"/>
</dbReference>
<keyword evidence="7" id="KW-1185">Reference proteome</keyword>
<evidence type="ECO:0000313" key="7">
    <source>
        <dbReference type="Proteomes" id="UP001210380"/>
    </source>
</evidence>
<dbReference type="PANTHER" id="PTHR30055">
    <property type="entry name" value="HTH-TYPE TRANSCRIPTIONAL REGULATOR RUTR"/>
    <property type="match status" value="1"/>
</dbReference>
<keyword evidence="2 4" id="KW-0238">DNA-binding</keyword>